<dbReference type="Proteomes" id="UP001642900">
    <property type="component" value="Unassembled WGS sequence"/>
</dbReference>
<sequence length="305" mass="34354">MNSRFLPQGAVAPGLVSQTTASAMVTASYAPDFERCRLLCETVDRHVTGMAHHYILVERNDVALFRQLETKSRTVVDERDLLPSWLHAVNDPASLFRRRIWLSWKTMPLRGWHVQQLRRIAIAAHAAEDILVYCDSDVVFLKPFDCAAFRSDDRLRLFRRDNALPSTGDHATWSRNAGAVLGIGHPAVSPHDYISTLIAWSRRDVQALCAQIERLHGRNWVEVVGSSRKFSECLIYGRFVDEVLGGAGHFHAAEEFCRVHWTGSAMSDGEFQRFVAGMSPHQVAIGMQSFIGTDIDRIRRLTQAA</sequence>
<protein>
    <recommendedName>
        <fullName evidence="3">Nucleotide-diphospho-sugar transferase domain-containing protein</fullName>
    </recommendedName>
</protein>
<evidence type="ECO:0000313" key="1">
    <source>
        <dbReference type="EMBL" id="NGO54129.1"/>
    </source>
</evidence>
<dbReference type="Pfam" id="PF20102">
    <property type="entry name" value="DUF6492"/>
    <property type="match status" value="1"/>
</dbReference>
<organism evidence="1 2">
    <name type="scientific">Allomesorhizobium camelthorni</name>
    <dbReference type="NCBI Taxonomy" id="475069"/>
    <lineage>
        <taxon>Bacteria</taxon>
        <taxon>Pseudomonadati</taxon>
        <taxon>Pseudomonadota</taxon>
        <taxon>Alphaproteobacteria</taxon>
        <taxon>Hyphomicrobiales</taxon>
        <taxon>Phyllobacteriaceae</taxon>
        <taxon>Allomesorhizobium</taxon>
    </lineage>
</organism>
<accession>A0A6G4WHQ3</accession>
<dbReference type="EMBL" id="JAAKZF010000044">
    <property type="protein sequence ID" value="NGO54129.1"/>
    <property type="molecule type" value="Genomic_DNA"/>
</dbReference>
<reference evidence="1 2" key="1">
    <citation type="submission" date="2020-02" db="EMBL/GenBank/DDBJ databases">
        <title>Genome sequence of strain CCNWXJ40-4.</title>
        <authorList>
            <person name="Gao J."/>
            <person name="Sun J."/>
        </authorList>
    </citation>
    <scope>NUCLEOTIDE SEQUENCE [LARGE SCALE GENOMIC DNA]</scope>
    <source>
        <strain evidence="1 2">CCNWXJ 40-4</strain>
    </source>
</reference>
<dbReference type="InterPro" id="IPR045499">
    <property type="entry name" value="DUF6492"/>
</dbReference>
<gene>
    <name evidence="1" type="ORF">G6N73_23800</name>
</gene>
<name>A0A6G4WHQ3_9HYPH</name>
<comment type="caution">
    <text evidence="1">The sequence shown here is derived from an EMBL/GenBank/DDBJ whole genome shotgun (WGS) entry which is preliminary data.</text>
</comment>
<dbReference type="RefSeq" id="WP_165032164.1">
    <property type="nucleotide sequence ID" value="NZ_JAAKZF010000044.1"/>
</dbReference>
<dbReference type="AlphaFoldDB" id="A0A6G4WHQ3"/>
<keyword evidence="2" id="KW-1185">Reference proteome</keyword>
<evidence type="ECO:0000313" key="2">
    <source>
        <dbReference type="Proteomes" id="UP001642900"/>
    </source>
</evidence>
<evidence type="ECO:0008006" key="3">
    <source>
        <dbReference type="Google" id="ProtNLM"/>
    </source>
</evidence>
<proteinExistence type="predicted"/>